<protein>
    <submittedName>
        <fullName evidence="4">Long-chain acyl-CoA synthetase</fullName>
    </submittedName>
</protein>
<accession>A0ABY1NL28</accession>
<dbReference type="Proteomes" id="UP001157914">
    <property type="component" value="Unassembled WGS sequence"/>
</dbReference>
<comment type="caution">
    <text evidence="4">The sequence shown here is derived from an EMBL/GenBank/DDBJ whole genome shotgun (WGS) entry which is preliminary data.</text>
</comment>
<reference evidence="4 5" key="1">
    <citation type="submission" date="2017-05" db="EMBL/GenBank/DDBJ databases">
        <authorList>
            <person name="Varghese N."/>
            <person name="Submissions S."/>
        </authorList>
    </citation>
    <scope>NUCLEOTIDE SEQUENCE [LARGE SCALE GENOMIC DNA]</scope>
    <source>
        <strain evidence="4 5">DSM 15949</strain>
    </source>
</reference>
<dbReference type="RefSeq" id="WP_155192087.1">
    <property type="nucleotide sequence ID" value="NZ_BAAAEA010000001.1"/>
</dbReference>
<evidence type="ECO:0000313" key="5">
    <source>
        <dbReference type="Proteomes" id="UP001157914"/>
    </source>
</evidence>
<dbReference type="InterPro" id="IPR042099">
    <property type="entry name" value="ANL_N_sf"/>
</dbReference>
<dbReference type="Pfam" id="PF00501">
    <property type="entry name" value="AMP-binding"/>
    <property type="match status" value="1"/>
</dbReference>
<organism evidence="4 5">
    <name type="scientific">Roseibium denhamense</name>
    <dbReference type="NCBI Taxonomy" id="76305"/>
    <lineage>
        <taxon>Bacteria</taxon>
        <taxon>Pseudomonadati</taxon>
        <taxon>Pseudomonadota</taxon>
        <taxon>Alphaproteobacteria</taxon>
        <taxon>Hyphomicrobiales</taxon>
        <taxon>Stappiaceae</taxon>
        <taxon>Roseibium</taxon>
    </lineage>
</organism>
<dbReference type="Pfam" id="PF23562">
    <property type="entry name" value="AMP-binding_C_3"/>
    <property type="match status" value="1"/>
</dbReference>
<evidence type="ECO:0000259" key="3">
    <source>
        <dbReference type="Pfam" id="PF00501"/>
    </source>
</evidence>
<dbReference type="PROSITE" id="PS00455">
    <property type="entry name" value="AMP_BINDING"/>
    <property type="match status" value="1"/>
</dbReference>
<gene>
    <name evidence="4" type="ORF">SAMN06265374_1388</name>
</gene>
<evidence type="ECO:0000256" key="1">
    <source>
        <dbReference type="ARBA" id="ARBA00022741"/>
    </source>
</evidence>
<dbReference type="InterPro" id="IPR020845">
    <property type="entry name" value="AMP-binding_CS"/>
</dbReference>
<sequence length="661" mass="73128">MVGSASASKRADDTFPKILLHNAEVLGSRTAFREKDFGIWQSWTWSEVLEELRAFSLGLKSLGLSAGDKVAIVGSNRPRLYWSMVAVQALGGVPVPVYADSVAEEMAYVLGHAEVVFAIVEDQEQVDKLLGMSEEVPSLRHVIYDEPRGLRDYDHTRLHAFTSVQEKGRAALASDAGAADNWAKGFSGATGSDIAVMLYTSGTTGRPKGVMLSFDNLVISGRNGNKFDRLDETEEVLAYLPMAWIGDHVFSLAQAFTAGYCVNCPENMDTVDVDRLEIAPTYFFAPPRVYENLLTRIMVRMEDAGKLKKAMFDYFMGVARNTGERILNGEEVGLVDRMLYRMGEILVYGPLKNRMGLSRLKVGYTAGEAIGPEIFQFFRSLGLNLKQLYGQTEAAVYITLQPDGEIFGDTVGKPAPDVELKIAESGEVMYRSPGVFVGYFKNDEATASTKTPDGWVLTGDAGIIAENGHLKIIDRAKDVGKLTDGSLFAPKYIENKLKFFPNIKEVVAFGHERDSVAVFINIDLTAVGSWAERNNVNYASYQELAANPDVYKMIESHVDQVNRDLSAEPMMAGAQIKRFLVLHKELDADDGELTRTQKVRRSFIADRYEPLIEALYDGSKSKHVRTEVTFEDGRKGAIEATVEIRDMTVYPSGSIHREAAE</sequence>
<keyword evidence="5" id="KW-1185">Reference proteome</keyword>
<keyword evidence="2" id="KW-0067">ATP-binding</keyword>
<evidence type="ECO:0000256" key="2">
    <source>
        <dbReference type="ARBA" id="ARBA00022840"/>
    </source>
</evidence>
<dbReference type="EMBL" id="FXTT01000001">
    <property type="protein sequence ID" value="SMP12076.1"/>
    <property type="molecule type" value="Genomic_DNA"/>
</dbReference>
<evidence type="ECO:0000313" key="4">
    <source>
        <dbReference type="EMBL" id="SMP12076.1"/>
    </source>
</evidence>
<feature type="domain" description="AMP-dependent synthetase/ligase" evidence="3">
    <location>
        <begin position="22"/>
        <end position="440"/>
    </location>
</feature>
<dbReference type="InterPro" id="IPR000873">
    <property type="entry name" value="AMP-dep_synth/lig_dom"/>
</dbReference>
<dbReference type="Gene3D" id="3.40.50.12780">
    <property type="entry name" value="N-terminal domain of ligase-like"/>
    <property type="match status" value="2"/>
</dbReference>
<proteinExistence type="predicted"/>
<dbReference type="SUPFAM" id="SSF56801">
    <property type="entry name" value="Acetyl-CoA synthetase-like"/>
    <property type="match status" value="1"/>
</dbReference>
<keyword evidence="1" id="KW-0547">Nucleotide-binding</keyword>
<dbReference type="PANTHER" id="PTHR43272:SF33">
    <property type="entry name" value="AMP-BINDING DOMAIN-CONTAINING PROTEIN-RELATED"/>
    <property type="match status" value="1"/>
</dbReference>
<name>A0ABY1NL28_9HYPH</name>
<dbReference type="PANTHER" id="PTHR43272">
    <property type="entry name" value="LONG-CHAIN-FATTY-ACID--COA LIGASE"/>
    <property type="match status" value="1"/>
</dbReference>